<dbReference type="GO" id="GO:0009001">
    <property type="term" value="F:serine O-acetyltransferase activity"/>
    <property type="evidence" value="ECO:0007669"/>
    <property type="project" value="InterPro"/>
</dbReference>
<keyword evidence="3" id="KW-0677">Repeat</keyword>
<evidence type="ECO:0000313" key="5">
    <source>
        <dbReference type="EMBL" id="MBB5316884.1"/>
    </source>
</evidence>
<dbReference type="InterPro" id="IPR018357">
    <property type="entry name" value="Hexapep_transf_CS"/>
</dbReference>
<dbReference type="InterPro" id="IPR005881">
    <property type="entry name" value="Ser_O-AcTrfase"/>
</dbReference>
<evidence type="ECO:0000313" key="6">
    <source>
        <dbReference type="Proteomes" id="UP000568106"/>
    </source>
</evidence>
<dbReference type="InterPro" id="IPR011004">
    <property type="entry name" value="Trimer_LpxA-like_sf"/>
</dbReference>
<dbReference type="AlphaFoldDB" id="A0A7W8IGQ3"/>
<dbReference type="EMBL" id="JACHDY010000002">
    <property type="protein sequence ID" value="MBB5316884.1"/>
    <property type="molecule type" value="Genomic_DNA"/>
</dbReference>
<dbReference type="InterPro" id="IPR045304">
    <property type="entry name" value="LbH_SAT"/>
</dbReference>
<keyword evidence="6" id="KW-1185">Reference proteome</keyword>
<evidence type="ECO:0000256" key="1">
    <source>
        <dbReference type="ARBA" id="ARBA00007274"/>
    </source>
</evidence>
<comment type="similarity">
    <text evidence="1">Belongs to the transferase hexapeptide repeat family.</text>
</comment>
<dbReference type="PANTHER" id="PTHR42811">
    <property type="entry name" value="SERINE ACETYLTRANSFERASE"/>
    <property type="match status" value="1"/>
</dbReference>
<dbReference type="Pfam" id="PF00132">
    <property type="entry name" value="Hexapep"/>
    <property type="match status" value="1"/>
</dbReference>
<name>A0A7W8IGQ3_9BACT</name>
<dbReference type="PROSITE" id="PS00101">
    <property type="entry name" value="HEXAPEP_TRANSFERASES"/>
    <property type="match status" value="1"/>
</dbReference>
<dbReference type="GO" id="GO:0006535">
    <property type="term" value="P:cysteine biosynthetic process from serine"/>
    <property type="evidence" value="ECO:0007669"/>
    <property type="project" value="InterPro"/>
</dbReference>
<accession>A0A7W8IGQ3</accession>
<evidence type="ECO:0000256" key="3">
    <source>
        <dbReference type="ARBA" id="ARBA00022737"/>
    </source>
</evidence>
<evidence type="ECO:0000256" key="2">
    <source>
        <dbReference type="ARBA" id="ARBA00022679"/>
    </source>
</evidence>
<dbReference type="CDD" id="cd03354">
    <property type="entry name" value="LbH_SAT"/>
    <property type="match status" value="1"/>
</dbReference>
<reference evidence="5" key="1">
    <citation type="submission" date="2020-08" db="EMBL/GenBank/DDBJ databases">
        <title>Genomic Encyclopedia of Type Strains, Phase IV (KMG-V): Genome sequencing to study the core and pangenomes of soil and plant-associated prokaryotes.</title>
        <authorList>
            <person name="Whitman W."/>
        </authorList>
    </citation>
    <scope>NUCLEOTIDE SEQUENCE [LARGE SCALE GENOMIC DNA]</scope>
    <source>
        <strain evidence="5">M8UP27</strain>
    </source>
</reference>
<keyword evidence="2" id="KW-0808">Transferase</keyword>
<comment type="caution">
    <text evidence="5">The sequence shown here is derived from an EMBL/GenBank/DDBJ whole genome shotgun (WGS) entry which is preliminary data.</text>
</comment>
<dbReference type="GO" id="GO:0005737">
    <property type="term" value="C:cytoplasm"/>
    <property type="evidence" value="ECO:0007669"/>
    <property type="project" value="InterPro"/>
</dbReference>
<organism evidence="5 6">
    <name type="scientific">Tunturiibacter empetritectus</name>
    <dbReference type="NCBI Taxonomy" id="3069691"/>
    <lineage>
        <taxon>Bacteria</taxon>
        <taxon>Pseudomonadati</taxon>
        <taxon>Acidobacteriota</taxon>
        <taxon>Terriglobia</taxon>
        <taxon>Terriglobales</taxon>
        <taxon>Acidobacteriaceae</taxon>
        <taxon>Tunturiibacter</taxon>
    </lineage>
</organism>
<sequence length="125" mass="12481">MEMSLDPQATIGGGLYIGHSGGVHINPEAIIGNNCDIAHHVTIGASAMGRKGAPVLGDRVYVGTGATVIGKIKIGSGAKIAANTLVMSNIPEGATVMGVPGRIVMRAPKTAASPALPVAETTDAK</sequence>
<protein>
    <submittedName>
        <fullName evidence="5">Serine acetyltransferase</fullName>
    </submittedName>
</protein>
<dbReference type="SUPFAM" id="SSF51161">
    <property type="entry name" value="Trimeric LpxA-like enzymes"/>
    <property type="match status" value="1"/>
</dbReference>
<gene>
    <name evidence="5" type="ORF">HDF09_001553</name>
</gene>
<dbReference type="PIRSF" id="PIRSF000441">
    <property type="entry name" value="CysE"/>
    <property type="match status" value="1"/>
</dbReference>
<dbReference type="InterPro" id="IPR001451">
    <property type="entry name" value="Hexapep"/>
</dbReference>
<proteinExistence type="inferred from homology"/>
<keyword evidence="4" id="KW-0012">Acyltransferase</keyword>
<evidence type="ECO:0000256" key="4">
    <source>
        <dbReference type="ARBA" id="ARBA00023315"/>
    </source>
</evidence>
<dbReference type="Gene3D" id="2.160.10.10">
    <property type="entry name" value="Hexapeptide repeat proteins"/>
    <property type="match status" value="1"/>
</dbReference>
<dbReference type="Proteomes" id="UP000568106">
    <property type="component" value="Unassembled WGS sequence"/>
</dbReference>